<reference evidence="1" key="1">
    <citation type="submission" date="2020-02" db="EMBL/GenBank/DDBJ databases">
        <authorList>
            <person name="Scholz U."/>
            <person name="Mascher M."/>
            <person name="Fiebig A."/>
        </authorList>
    </citation>
    <scope>NUCLEOTIDE SEQUENCE</scope>
</reference>
<sequence length="23" mass="2538">MQGLSCCEGWNLGFSLDFCLSNL</sequence>
<protein>
    <submittedName>
        <fullName evidence="1">Uncharacterized protein</fullName>
    </submittedName>
</protein>
<evidence type="ECO:0000313" key="1">
    <source>
        <dbReference type="EMBL" id="CAA7400948.1"/>
    </source>
</evidence>
<accession>A0A7I8KV16</accession>
<name>A0A7I8KV16_SPIIN</name>
<dbReference type="AlphaFoldDB" id="A0A7I8KV16"/>
<dbReference type="EMBL" id="LR746271">
    <property type="protein sequence ID" value="CAA7400948.1"/>
    <property type="molecule type" value="Genomic_DNA"/>
</dbReference>
<proteinExistence type="predicted"/>
<gene>
    <name evidence="1" type="ORF">SI8410_08011626</name>
</gene>
<organism evidence="1 2">
    <name type="scientific">Spirodela intermedia</name>
    <name type="common">Intermediate duckweed</name>
    <dbReference type="NCBI Taxonomy" id="51605"/>
    <lineage>
        <taxon>Eukaryota</taxon>
        <taxon>Viridiplantae</taxon>
        <taxon>Streptophyta</taxon>
        <taxon>Embryophyta</taxon>
        <taxon>Tracheophyta</taxon>
        <taxon>Spermatophyta</taxon>
        <taxon>Magnoliopsida</taxon>
        <taxon>Liliopsida</taxon>
        <taxon>Araceae</taxon>
        <taxon>Lemnoideae</taxon>
        <taxon>Spirodela</taxon>
    </lineage>
</organism>
<evidence type="ECO:0000313" key="2">
    <source>
        <dbReference type="Proteomes" id="UP000663760"/>
    </source>
</evidence>
<keyword evidence="2" id="KW-1185">Reference proteome</keyword>
<dbReference type="Proteomes" id="UP000663760">
    <property type="component" value="Chromosome 8"/>
</dbReference>